<dbReference type="InterPro" id="IPR000362">
    <property type="entry name" value="Fumarate_lyase_fam"/>
</dbReference>
<dbReference type="SMART" id="SM00998">
    <property type="entry name" value="ADSL_C"/>
    <property type="match status" value="1"/>
</dbReference>
<name>A0A0D2J112_9EURO</name>
<dbReference type="Gene3D" id="1.10.40.30">
    <property type="entry name" value="Fumarase/aspartase (C-terminal domain)"/>
    <property type="match status" value="1"/>
</dbReference>
<dbReference type="RefSeq" id="XP_013269681.1">
    <property type="nucleotide sequence ID" value="XM_013414227.1"/>
</dbReference>
<dbReference type="Proteomes" id="UP000053617">
    <property type="component" value="Unassembled WGS sequence"/>
</dbReference>
<keyword evidence="4" id="KW-1185">Reference proteome</keyword>
<dbReference type="PRINTS" id="PR00149">
    <property type="entry name" value="FUMRATELYASE"/>
</dbReference>
<proteinExistence type="inferred from homology"/>
<dbReference type="PANTHER" id="PTHR43172">
    <property type="entry name" value="ADENYLOSUCCINATE LYASE"/>
    <property type="match status" value="1"/>
</dbReference>
<dbReference type="VEuPathDB" id="FungiDB:Z518_08486"/>
<keyword evidence="3" id="KW-0413">Isomerase</keyword>
<dbReference type="Pfam" id="PF10397">
    <property type="entry name" value="ADSL_C"/>
    <property type="match status" value="1"/>
</dbReference>
<dbReference type="CDD" id="cd01597">
    <property type="entry name" value="pCLME"/>
    <property type="match status" value="1"/>
</dbReference>
<dbReference type="GeneID" id="25296557"/>
<feature type="domain" description="Adenylosuccinate lyase C-terminal" evidence="2">
    <location>
        <begin position="374"/>
        <end position="453"/>
    </location>
</feature>
<dbReference type="STRING" id="1442369.A0A0D2J112"/>
<dbReference type="Gene3D" id="1.20.200.10">
    <property type="entry name" value="Fumarase/aspartase (Central domain)"/>
    <property type="match status" value="1"/>
</dbReference>
<dbReference type="Pfam" id="PF00206">
    <property type="entry name" value="Lyase_1"/>
    <property type="match status" value="1"/>
</dbReference>
<dbReference type="InterPro" id="IPR022761">
    <property type="entry name" value="Fumarate_lyase_N"/>
</dbReference>
<dbReference type="PRINTS" id="PR00145">
    <property type="entry name" value="ARGSUCLYASE"/>
</dbReference>
<evidence type="ECO:0000259" key="2">
    <source>
        <dbReference type="SMART" id="SM00998"/>
    </source>
</evidence>
<dbReference type="SUPFAM" id="SSF48557">
    <property type="entry name" value="L-aspartase-like"/>
    <property type="match status" value="1"/>
</dbReference>
<dbReference type="AlphaFoldDB" id="A0A0D2J112"/>
<dbReference type="PANTHER" id="PTHR43172:SF2">
    <property type="entry name" value="ADENYLOSUCCINATE LYASE C-TERMINAL DOMAIN-CONTAINING PROTEIN"/>
    <property type="match status" value="1"/>
</dbReference>
<reference evidence="3 4" key="1">
    <citation type="submission" date="2015-01" db="EMBL/GenBank/DDBJ databases">
        <title>The Genome Sequence of Rhinocladiella mackenzie CBS 650.93.</title>
        <authorList>
            <consortium name="The Broad Institute Genomics Platform"/>
            <person name="Cuomo C."/>
            <person name="de Hoog S."/>
            <person name="Gorbushina A."/>
            <person name="Stielow B."/>
            <person name="Teixiera M."/>
            <person name="Abouelleil A."/>
            <person name="Chapman S.B."/>
            <person name="Priest M."/>
            <person name="Young S.K."/>
            <person name="Wortman J."/>
            <person name="Nusbaum C."/>
            <person name="Birren B."/>
        </authorList>
    </citation>
    <scope>NUCLEOTIDE SEQUENCE [LARGE SCALE GENOMIC DNA]</scope>
    <source>
        <strain evidence="3 4">CBS 650.93</strain>
    </source>
</reference>
<dbReference type="InterPro" id="IPR019468">
    <property type="entry name" value="AdenyloSucc_lyase_C"/>
</dbReference>
<dbReference type="GO" id="GO:0016853">
    <property type="term" value="F:isomerase activity"/>
    <property type="evidence" value="ECO:0007669"/>
    <property type="project" value="UniProtKB-KW"/>
</dbReference>
<gene>
    <name evidence="3" type="ORF">Z518_08486</name>
</gene>
<evidence type="ECO:0000256" key="1">
    <source>
        <dbReference type="ARBA" id="ARBA00034772"/>
    </source>
</evidence>
<dbReference type="OrthoDB" id="406045at2759"/>
<evidence type="ECO:0000313" key="4">
    <source>
        <dbReference type="Proteomes" id="UP000053617"/>
    </source>
</evidence>
<accession>A0A0D2J112</accession>
<sequence>MTSVQDSLIFGNILSTRESAAIWSDKTRTQCYLAFEGALAKAQTRLGIIPQKAADEIIKFCLDIRNIDFDDLRRQTELIGYPVLGVVKQLVQHVNAIEPGLGEWAHWGATTQDVTDTATVIQLWDTLSLFEKTLETIIQSLRTRAEKHKATPMAARSNLQQAVPISFGFKLARLLATFLRHRERLKDVETRLTVLEFSGAAGTLATMPPSEDHPLLGLECQRELAKDLNLKVPEIAWHTERDRIAEFGSLCAMLSGTCAKFALDVKLMTQTEVGEVSEPYVPHRGSSSTMPQKRNPISCAYITAMSSTVRQLSASLFEAMVEDHERSTGPWEIEWIVLPQISTLTHATLKHTADLIAGLEVHEDAMKRNLAISQGAVVSEAVMMGLGPAIGRQYAHDVVYDLCRRSQQEERPLLELLCENEEIRKKMSREQCAKLCDPANYLGYSEAMVQRVLKLADEPRQERKASLV</sequence>
<comment type="similarity">
    <text evidence="1">Belongs to the class-II fumarase/aspartase family.</text>
</comment>
<evidence type="ECO:0000313" key="3">
    <source>
        <dbReference type="EMBL" id="KIX02545.1"/>
    </source>
</evidence>
<organism evidence="3 4">
    <name type="scientific">Rhinocladiella mackenziei CBS 650.93</name>
    <dbReference type="NCBI Taxonomy" id="1442369"/>
    <lineage>
        <taxon>Eukaryota</taxon>
        <taxon>Fungi</taxon>
        <taxon>Dikarya</taxon>
        <taxon>Ascomycota</taxon>
        <taxon>Pezizomycotina</taxon>
        <taxon>Eurotiomycetes</taxon>
        <taxon>Chaetothyriomycetidae</taxon>
        <taxon>Chaetothyriales</taxon>
        <taxon>Herpotrichiellaceae</taxon>
        <taxon>Rhinocladiella</taxon>
    </lineage>
</organism>
<protein>
    <submittedName>
        <fullName evidence="3">3-carboxy-cis,cis-muconate cycloisomerase</fullName>
    </submittedName>
</protein>
<dbReference type="InterPro" id="IPR008948">
    <property type="entry name" value="L-Aspartase-like"/>
</dbReference>
<dbReference type="HOGENOM" id="CLU_030949_3_1_1"/>
<dbReference type="EMBL" id="KN847480">
    <property type="protein sequence ID" value="KIX02545.1"/>
    <property type="molecule type" value="Genomic_DNA"/>
</dbReference>